<dbReference type="InterPro" id="IPR015655">
    <property type="entry name" value="PP2C"/>
</dbReference>
<evidence type="ECO:0000256" key="1">
    <source>
        <dbReference type="SAM" id="MobiDB-lite"/>
    </source>
</evidence>
<dbReference type="OrthoDB" id="396892at2759"/>
<evidence type="ECO:0000259" key="2">
    <source>
        <dbReference type="PROSITE" id="PS51746"/>
    </source>
</evidence>
<feature type="compositionally biased region" description="Basic and acidic residues" evidence="1">
    <location>
        <begin position="548"/>
        <end position="559"/>
    </location>
</feature>
<dbReference type="SMART" id="SM00332">
    <property type="entry name" value="PP2Cc"/>
    <property type="match status" value="1"/>
</dbReference>
<dbReference type="PANTHER" id="PTHR13832">
    <property type="entry name" value="PROTEIN PHOSPHATASE 2C"/>
    <property type="match status" value="1"/>
</dbReference>
<evidence type="ECO:0000313" key="4">
    <source>
        <dbReference type="Proteomes" id="UP000019763"/>
    </source>
</evidence>
<feature type="region of interest" description="Disordered" evidence="1">
    <location>
        <begin position="209"/>
        <end position="230"/>
    </location>
</feature>
<dbReference type="eggNOG" id="KOG0618">
    <property type="taxonomic scope" value="Eukaryota"/>
</dbReference>
<protein>
    <submittedName>
        <fullName evidence="3">Protein phosphatase 2C</fullName>
    </submittedName>
</protein>
<feature type="compositionally biased region" description="Acidic residues" evidence="1">
    <location>
        <begin position="490"/>
        <end position="510"/>
    </location>
</feature>
<dbReference type="EMBL" id="AFNH02000040">
    <property type="protein sequence ID" value="EZG88172.1"/>
    <property type="molecule type" value="Genomic_DNA"/>
</dbReference>
<dbReference type="CDD" id="cd00143">
    <property type="entry name" value="PP2Cc"/>
    <property type="match status" value="1"/>
</dbReference>
<dbReference type="PROSITE" id="PS51746">
    <property type="entry name" value="PPM_2"/>
    <property type="match status" value="1"/>
</dbReference>
<accession>A0A023BDG2</accession>
<dbReference type="InterPro" id="IPR036457">
    <property type="entry name" value="PPM-type-like_dom_sf"/>
</dbReference>
<dbReference type="VEuPathDB" id="CryptoDB:GNI_005200"/>
<feature type="domain" description="PPM-type phosphatase" evidence="2">
    <location>
        <begin position="108"/>
        <end position="463"/>
    </location>
</feature>
<dbReference type="PANTHER" id="PTHR13832:SF827">
    <property type="entry name" value="PROTEIN PHOSPHATASE 1L"/>
    <property type="match status" value="1"/>
</dbReference>
<proteinExistence type="predicted"/>
<dbReference type="InterPro" id="IPR001932">
    <property type="entry name" value="PPM-type_phosphatase-like_dom"/>
</dbReference>
<dbReference type="AlphaFoldDB" id="A0A023BDG2"/>
<dbReference type="Proteomes" id="UP000019763">
    <property type="component" value="Unassembled WGS sequence"/>
</dbReference>
<dbReference type="RefSeq" id="XP_011128596.1">
    <property type="nucleotide sequence ID" value="XM_011130294.1"/>
</dbReference>
<dbReference type="Gene3D" id="3.60.40.10">
    <property type="entry name" value="PPM-type phosphatase domain"/>
    <property type="match status" value="1"/>
</dbReference>
<feature type="compositionally biased region" description="Basic residues" evidence="1">
    <location>
        <begin position="585"/>
        <end position="601"/>
    </location>
</feature>
<keyword evidence="4" id="KW-1185">Reference proteome</keyword>
<feature type="compositionally biased region" description="Basic and acidic residues" evidence="1">
    <location>
        <begin position="517"/>
        <end position="533"/>
    </location>
</feature>
<feature type="region of interest" description="Disordered" evidence="1">
    <location>
        <begin position="467"/>
        <end position="607"/>
    </location>
</feature>
<feature type="compositionally biased region" description="Acidic residues" evidence="1">
    <location>
        <begin position="534"/>
        <end position="547"/>
    </location>
</feature>
<feature type="compositionally biased region" description="Polar residues" evidence="1">
    <location>
        <begin position="211"/>
        <end position="221"/>
    </location>
</feature>
<dbReference type="GeneID" id="22910458"/>
<dbReference type="GO" id="GO:0004722">
    <property type="term" value="F:protein serine/threonine phosphatase activity"/>
    <property type="evidence" value="ECO:0007669"/>
    <property type="project" value="InterPro"/>
</dbReference>
<name>A0A023BDG2_GRENI</name>
<evidence type="ECO:0000313" key="3">
    <source>
        <dbReference type="EMBL" id="EZG88172.1"/>
    </source>
</evidence>
<dbReference type="Pfam" id="PF00481">
    <property type="entry name" value="PP2C"/>
    <property type="match status" value="1"/>
</dbReference>
<reference evidence="3" key="1">
    <citation type="submission" date="2013-12" db="EMBL/GenBank/DDBJ databases">
        <authorList>
            <person name="Omoto C.K."/>
            <person name="Sibley D."/>
            <person name="Venepally P."/>
            <person name="Hadjithomas M."/>
            <person name="Karamycheva S."/>
            <person name="Brunk B."/>
            <person name="Roos D."/>
            <person name="Caler E."/>
            <person name="Lorenzi H."/>
        </authorList>
    </citation>
    <scope>NUCLEOTIDE SEQUENCE</scope>
</reference>
<sequence>MTGEETANNKSTMACPGLHVVFGSRTRRGLSHPNEDRHAVATWQNWNLEAHTREEPEIDPGDAYPKPELVAPICTGSARKDTTVSGCGGTGALKDPQVALGLHLGQKVVLADQDPTKQAAYLWTVCDGHDGPEAADYVCQSVGEVFSRIWHKSVSYKMPANYLKDKALAPGEDPQTFARGYSLSNALARTYEVLDQNFKQLVCPDTPALGSGSTTVPSTEHATAGAGGGSGSGYGSSVVGSTAGSCVTSIFLSGNLLCCAGLGDCKAAILTLEDADSPAASLEMGSGSQQQFQVTWFSKEHRSSAPKERARIRARGGWFRHGRVGGVLEPTRTIGDFDVKASQPAGVLIATPEVRTFNVTKPAMILVASDGVWDVMDASQLLRTLKKRRRLWRGVLSWLGAPVPERRSLMNFGFRKRAKSKEGLSGILQLPTGGDLVAMAEALVTRAHDLGSDDDCTCVCIYLRPAQQVPPPVPGEGLGESGLGSKRESDEEADSDDEDEEEEDEEEEETAAVPPATEHDSSYEYEKWRRPEPPGDDNELDADNLDEPTEKEKETDEWKLATNVFPVSAADKNVDEEAPEIVEKARRRREERRAARERRRRSLEERP</sequence>
<organism evidence="3 4">
    <name type="scientific">Gregarina niphandrodes</name>
    <name type="common">Septate eugregarine</name>
    <dbReference type="NCBI Taxonomy" id="110365"/>
    <lineage>
        <taxon>Eukaryota</taxon>
        <taxon>Sar</taxon>
        <taxon>Alveolata</taxon>
        <taxon>Apicomplexa</taxon>
        <taxon>Conoidasida</taxon>
        <taxon>Gregarinasina</taxon>
        <taxon>Eugregarinorida</taxon>
        <taxon>Gregarinidae</taxon>
        <taxon>Gregarina</taxon>
    </lineage>
</organism>
<gene>
    <name evidence="3" type="ORF">GNI_005200</name>
</gene>
<comment type="caution">
    <text evidence="3">The sequence shown here is derived from an EMBL/GenBank/DDBJ whole genome shotgun (WGS) entry which is preliminary data.</text>
</comment>
<dbReference type="SUPFAM" id="SSF81606">
    <property type="entry name" value="PP2C-like"/>
    <property type="match status" value="1"/>
</dbReference>